<evidence type="ECO:0000313" key="1">
    <source>
        <dbReference type="EMBL" id="KAI4383829.1"/>
    </source>
</evidence>
<sequence>MHSAVDIDPVPTVAARLGHLARNYETAAKMSVPPTCFRCSWPGCRPVFLPCNDSNSNPKPRKGTRVFGGLGVFPCKNYGSSAGRGAGKIVSSTNRDGQPESSDLDEDKLSGLKMGLNWGFGLCGTIADCYEDRDYLLKLGAGSVAGAALIKYGSAAFPEITKPNLIEALFLISAPVVVVVLLLIKLGKREQ</sequence>
<reference evidence="2" key="1">
    <citation type="journal article" date="2023" name="Front. Plant Sci.">
        <title>Chromosomal-level genome assembly of Melastoma candidum provides insights into trichome evolution.</title>
        <authorList>
            <person name="Zhong Y."/>
            <person name="Wu W."/>
            <person name="Sun C."/>
            <person name="Zou P."/>
            <person name="Liu Y."/>
            <person name="Dai S."/>
            <person name="Zhou R."/>
        </authorList>
    </citation>
    <scope>NUCLEOTIDE SEQUENCE [LARGE SCALE GENOMIC DNA]</scope>
</reference>
<accession>A0ACB9RYB6</accession>
<dbReference type="EMBL" id="CM042882">
    <property type="protein sequence ID" value="KAI4383829.1"/>
    <property type="molecule type" value="Genomic_DNA"/>
</dbReference>
<keyword evidence="2" id="KW-1185">Reference proteome</keyword>
<name>A0ACB9RYB6_9MYRT</name>
<gene>
    <name evidence="1" type="ORF">MLD38_009626</name>
</gene>
<proteinExistence type="predicted"/>
<comment type="caution">
    <text evidence="1">The sequence shown here is derived from an EMBL/GenBank/DDBJ whole genome shotgun (WGS) entry which is preliminary data.</text>
</comment>
<organism evidence="1 2">
    <name type="scientific">Melastoma candidum</name>
    <dbReference type="NCBI Taxonomy" id="119954"/>
    <lineage>
        <taxon>Eukaryota</taxon>
        <taxon>Viridiplantae</taxon>
        <taxon>Streptophyta</taxon>
        <taxon>Embryophyta</taxon>
        <taxon>Tracheophyta</taxon>
        <taxon>Spermatophyta</taxon>
        <taxon>Magnoliopsida</taxon>
        <taxon>eudicotyledons</taxon>
        <taxon>Gunneridae</taxon>
        <taxon>Pentapetalae</taxon>
        <taxon>rosids</taxon>
        <taxon>malvids</taxon>
        <taxon>Myrtales</taxon>
        <taxon>Melastomataceae</taxon>
        <taxon>Melastomatoideae</taxon>
        <taxon>Melastomateae</taxon>
        <taxon>Melastoma</taxon>
    </lineage>
</organism>
<evidence type="ECO:0000313" key="2">
    <source>
        <dbReference type="Proteomes" id="UP001057402"/>
    </source>
</evidence>
<protein>
    <submittedName>
        <fullName evidence="1">Uncharacterized protein</fullName>
    </submittedName>
</protein>
<dbReference type="Proteomes" id="UP001057402">
    <property type="component" value="Chromosome 3"/>
</dbReference>